<dbReference type="Proteomes" id="UP000019229">
    <property type="component" value="Chromosome"/>
</dbReference>
<evidence type="ECO:0000313" key="2">
    <source>
        <dbReference type="EMBL" id="AHH45396.1"/>
    </source>
</evidence>
<organism evidence="2 3">
    <name type="scientific">Mesomycoplasma bovoculi M165/69</name>
    <dbReference type="NCBI Taxonomy" id="743966"/>
    <lineage>
        <taxon>Bacteria</taxon>
        <taxon>Bacillati</taxon>
        <taxon>Mycoplasmatota</taxon>
        <taxon>Mycoplasmoidales</taxon>
        <taxon>Metamycoplasmataceae</taxon>
        <taxon>Mesomycoplasma</taxon>
    </lineage>
</organism>
<name>W5UTE6_9BACT</name>
<keyword evidence="1" id="KW-0732">Signal</keyword>
<dbReference type="PROSITE" id="PS51257">
    <property type="entry name" value="PROKAR_LIPOPROTEIN"/>
    <property type="match status" value="1"/>
</dbReference>
<dbReference type="AlphaFoldDB" id="W5UTE6"/>
<dbReference type="NCBIfam" id="NF045826">
    <property type="entry name" value="lipo_P68"/>
    <property type="match status" value="1"/>
</dbReference>
<accession>W5UTE6</accession>
<dbReference type="PATRIC" id="fig|743966.3.peg.395"/>
<dbReference type="eggNOG" id="ENOG5030MEJ">
    <property type="taxonomic scope" value="Bacteria"/>
</dbReference>
<dbReference type="KEGG" id="mbc:MYB_01960"/>
<feature type="signal peptide" evidence="1">
    <location>
        <begin position="1"/>
        <end position="27"/>
    </location>
</feature>
<keyword evidence="3" id="KW-1185">Reference proteome</keyword>
<dbReference type="InterPro" id="IPR054825">
    <property type="entry name" value="P68-like"/>
</dbReference>
<evidence type="ECO:0000313" key="3">
    <source>
        <dbReference type="Proteomes" id="UP000019229"/>
    </source>
</evidence>
<evidence type="ECO:0000256" key="1">
    <source>
        <dbReference type="SAM" id="SignalP"/>
    </source>
</evidence>
<dbReference type="EMBL" id="CP007154">
    <property type="protein sequence ID" value="AHH45396.1"/>
    <property type="molecule type" value="Genomic_DNA"/>
</dbReference>
<dbReference type="HOGENOM" id="CLU_030256_0_0_14"/>
<gene>
    <name evidence="2" type="primary">lppB-2</name>
    <name evidence="2" type="ORF">MYB_01960</name>
</gene>
<feature type="chain" id="PRO_5004872849" evidence="1">
    <location>
        <begin position="28"/>
        <end position="621"/>
    </location>
</feature>
<keyword evidence="2" id="KW-0449">Lipoprotein</keyword>
<proteinExistence type="predicted"/>
<dbReference type="OrthoDB" id="394917at2"/>
<protein>
    <submittedName>
        <fullName evidence="2">Lipoprotein B-2</fullName>
    </submittedName>
</protein>
<dbReference type="RefSeq" id="WP_022934631.1">
    <property type="nucleotide sequence ID" value="NZ_CP007154.1"/>
</dbReference>
<reference evidence="2 3" key="1">
    <citation type="journal article" date="2014" name="Genome Announc.">
        <title>Complete Genome Sequence of Mycoplasma bovoculi Strain M165/69T (ATCC 29104).</title>
        <authorList>
            <person name="Calcutt M.J."/>
            <person name="Foecking M.F."/>
        </authorList>
    </citation>
    <scope>NUCLEOTIDE SEQUENCE [LARGE SCALE GENOMIC DNA]</scope>
    <source>
        <strain evidence="2">M165/69</strain>
    </source>
</reference>
<sequence>MKLKKILSILPILATTTILVACGTVSAQDPKIEQKNETPTILNKEVKFATSQGKFWPLIYALDAKGEHKTGLIPYYNQTFKNDEDFVPVRLQLNEETKAETQLETANNLTKAFSTNSKSFPSIILGDVTSAIAANQHNRLLDLSTTKLNPNLFKKSIVENYNKLNLGNNKLFNIPFDIKDVDAIGFNLDNIAIIFDLIKQGGGSVDESMDIYQKAIDSKDKGNSVPKNSLFRAIKAKTNHIFAGLTINKETFTTIESALGFANKFVDGIEIDSSKIENLDNETDNISIFDIDYADQSFIKDIISNTGKALWDIKTKNGKTSFEFPINLDSQLQNEFKLAYDKFTKEIKQVKIQVNGKEKIIQAIQFKNYKKKGGFGEWGSHDILLYRTAFGYMPGISMDGEKSRFLFPKQVTKFATYQDVYAIGQALKSIPNSTYLAYWSGGSSLIPIKSDDKIINKGTIKFLEWLFTGDNTITGKKMSNLDYIAKVGAYFVPTKEYVSEIKLNELIKERDALLTQIKEEEKTTGPTFKLQGDDAKNINWQLYTTLGNLNATILSMQSMLDALKQTSDKKIKLLFDSSDLKASKIATTIGDSLIERTDFEKPTIKTSEQILSSIKGIVDSD</sequence>